<evidence type="ECO:0000313" key="4">
    <source>
        <dbReference type="Proteomes" id="UP001152561"/>
    </source>
</evidence>
<evidence type="ECO:0008006" key="5">
    <source>
        <dbReference type="Google" id="ProtNLM"/>
    </source>
</evidence>
<dbReference type="PANTHER" id="PTHR47931:SF3">
    <property type="entry name" value="PENTATRICOPEPTIDE REPEAT-CONTAINING PROTEIN, MITOCHONDRIAL"/>
    <property type="match status" value="1"/>
</dbReference>
<feature type="repeat" description="PPR" evidence="2">
    <location>
        <begin position="272"/>
        <end position="306"/>
    </location>
</feature>
<feature type="repeat" description="PPR" evidence="2">
    <location>
        <begin position="168"/>
        <end position="202"/>
    </location>
</feature>
<proteinExistence type="predicted"/>
<dbReference type="PROSITE" id="PS51375">
    <property type="entry name" value="PPR"/>
    <property type="match status" value="3"/>
</dbReference>
<dbReference type="Gene3D" id="1.25.40.10">
    <property type="entry name" value="Tetratricopeptide repeat domain"/>
    <property type="match status" value="3"/>
</dbReference>
<evidence type="ECO:0000313" key="3">
    <source>
        <dbReference type="EMBL" id="KAJ8544805.1"/>
    </source>
</evidence>
<name>A0A9Q1LWC2_9SOLA</name>
<dbReference type="InterPro" id="IPR002885">
    <property type="entry name" value="PPR_rpt"/>
</dbReference>
<gene>
    <name evidence="3" type="ORF">K7X08_017388</name>
</gene>
<organism evidence="3 4">
    <name type="scientific">Anisodus acutangulus</name>
    <dbReference type="NCBI Taxonomy" id="402998"/>
    <lineage>
        <taxon>Eukaryota</taxon>
        <taxon>Viridiplantae</taxon>
        <taxon>Streptophyta</taxon>
        <taxon>Embryophyta</taxon>
        <taxon>Tracheophyta</taxon>
        <taxon>Spermatophyta</taxon>
        <taxon>Magnoliopsida</taxon>
        <taxon>eudicotyledons</taxon>
        <taxon>Gunneridae</taxon>
        <taxon>Pentapetalae</taxon>
        <taxon>asterids</taxon>
        <taxon>lamiids</taxon>
        <taxon>Solanales</taxon>
        <taxon>Solanaceae</taxon>
        <taxon>Solanoideae</taxon>
        <taxon>Hyoscyameae</taxon>
        <taxon>Anisodus</taxon>
    </lineage>
</organism>
<dbReference type="OrthoDB" id="185373at2759"/>
<feature type="repeat" description="PPR" evidence="2">
    <location>
        <begin position="203"/>
        <end position="237"/>
    </location>
</feature>
<evidence type="ECO:0000256" key="1">
    <source>
        <dbReference type="ARBA" id="ARBA00022737"/>
    </source>
</evidence>
<dbReference type="Pfam" id="PF01535">
    <property type="entry name" value="PPR"/>
    <property type="match status" value="2"/>
</dbReference>
<accession>A0A9Q1LWC2</accession>
<protein>
    <recommendedName>
        <fullName evidence="5">Pentatricopeptide repeat-containing protein</fullName>
    </recommendedName>
</protein>
<dbReference type="InterPro" id="IPR011990">
    <property type="entry name" value="TPR-like_helical_dom_sf"/>
</dbReference>
<sequence>MSCSISLRLARHLSTAATGSSTSSTTISISKAKSKLKSEHDPDKALKIYSSVSNHYTSPLSSRYAQEYTVKRLAKSHRFSDIESFLESHKNDKNITKEPFLSSIIRSYGLAGMFDQALKTYLQMDDLGTPRSAVSFNVLLSACINSKFYDRVPQLFDEMPKRHGFLPDKVSYGVLIRSYCEMGKPELAMEKLKEMEEKGVEITVVTFTTILHSLYKGGKSDEGERVWNEMAKRGCGPDVGAYNVKIMNIQGGDPEGVKGLIEEMSNVGLKPDTISYNYLMSCYCRNGMMDEAEKVYEDLETNGCNPNASIFRTLIFYLCKNEQFETGFKVFRESVRANKIPDVNTLKYLVHGLVKSSKLKDAKEMIRTLKNKFPPNVVKVWTKLEDELGLAKVEAFGTSKASNFFWISSLEGVMINLPILDNKKVLKHEIPLFLVSSAMMVLRHKTSFSLGIDGFRKAHLHALWVQLLHSTMAWQTLLRKSFRMYP</sequence>
<dbReference type="PANTHER" id="PTHR47931">
    <property type="entry name" value="OS01G0228400 PROTEIN"/>
    <property type="match status" value="1"/>
</dbReference>
<comment type="caution">
    <text evidence="3">The sequence shown here is derived from an EMBL/GenBank/DDBJ whole genome shotgun (WGS) entry which is preliminary data.</text>
</comment>
<keyword evidence="1" id="KW-0677">Repeat</keyword>
<dbReference type="EMBL" id="JAJAGQ010000013">
    <property type="protein sequence ID" value="KAJ8544805.1"/>
    <property type="molecule type" value="Genomic_DNA"/>
</dbReference>
<keyword evidence="4" id="KW-1185">Reference proteome</keyword>
<reference evidence="4" key="1">
    <citation type="journal article" date="2023" name="Proc. Natl. Acad. Sci. U.S.A.">
        <title>Genomic and structural basis for evolution of tropane alkaloid biosynthesis.</title>
        <authorList>
            <person name="Wanga Y.-J."/>
            <person name="Taina T."/>
            <person name="Yua J.-Y."/>
            <person name="Lia J."/>
            <person name="Xua B."/>
            <person name="Chenc J."/>
            <person name="D'Auriad J.C."/>
            <person name="Huanga J.-P."/>
            <person name="Huanga S.-X."/>
        </authorList>
    </citation>
    <scope>NUCLEOTIDE SEQUENCE [LARGE SCALE GENOMIC DNA]</scope>
    <source>
        <strain evidence="4">cv. KIB-2019</strain>
    </source>
</reference>
<dbReference type="Pfam" id="PF13041">
    <property type="entry name" value="PPR_2"/>
    <property type="match status" value="2"/>
</dbReference>
<dbReference type="NCBIfam" id="TIGR00756">
    <property type="entry name" value="PPR"/>
    <property type="match status" value="4"/>
</dbReference>
<evidence type="ECO:0000256" key="2">
    <source>
        <dbReference type="PROSITE-ProRule" id="PRU00708"/>
    </source>
</evidence>
<dbReference type="Proteomes" id="UP001152561">
    <property type="component" value="Unassembled WGS sequence"/>
</dbReference>
<dbReference type="AlphaFoldDB" id="A0A9Q1LWC2"/>